<dbReference type="AlphaFoldDB" id="A0A1W1YKA3"/>
<keyword evidence="4" id="KW-0449">Lipoprotein</keyword>
<protein>
    <submittedName>
        <fullName evidence="7">Membrane-bound inhibitor of C-type lysozyme</fullName>
    </submittedName>
</protein>
<dbReference type="Pfam" id="PF09864">
    <property type="entry name" value="MliC"/>
    <property type="match status" value="1"/>
</dbReference>
<feature type="chain" id="PRO_5010743596" evidence="5">
    <location>
        <begin position="32"/>
        <end position="133"/>
    </location>
</feature>
<evidence type="ECO:0000256" key="1">
    <source>
        <dbReference type="ARBA" id="ARBA00022729"/>
    </source>
</evidence>
<keyword evidence="1 5" id="KW-0732">Signal</keyword>
<evidence type="ECO:0000256" key="3">
    <source>
        <dbReference type="ARBA" id="ARBA00023139"/>
    </source>
</evidence>
<dbReference type="Proteomes" id="UP000192656">
    <property type="component" value="Unassembled WGS sequence"/>
</dbReference>
<dbReference type="RefSeq" id="WP_210190464.1">
    <property type="nucleotide sequence ID" value="NZ_FWXR01000001.1"/>
</dbReference>
<dbReference type="SUPFAM" id="SSF141488">
    <property type="entry name" value="YdhA-like"/>
    <property type="match status" value="1"/>
</dbReference>
<gene>
    <name evidence="7" type="ORF">SAMN06297251_101408</name>
</gene>
<name>A0A1W1YKA3_9HYPH</name>
<evidence type="ECO:0000256" key="4">
    <source>
        <dbReference type="ARBA" id="ARBA00023288"/>
    </source>
</evidence>
<keyword evidence="8" id="KW-1185">Reference proteome</keyword>
<evidence type="ECO:0000313" key="7">
    <source>
        <dbReference type="EMBL" id="SMC36670.1"/>
    </source>
</evidence>
<dbReference type="InterPro" id="IPR018660">
    <property type="entry name" value="MliC"/>
</dbReference>
<dbReference type="Gene3D" id="2.40.128.200">
    <property type="match status" value="1"/>
</dbReference>
<dbReference type="InterPro" id="IPR036328">
    <property type="entry name" value="MliC_sf"/>
</dbReference>
<feature type="domain" description="C-type lysozyme inhibitor" evidence="6">
    <location>
        <begin position="61"/>
        <end position="122"/>
    </location>
</feature>
<evidence type="ECO:0000259" key="6">
    <source>
        <dbReference type="Pfam" id="PF09864"/>
    </source>
</evidence>
<accession>A0A1W1YKA3</accession>
<evidence type="ECO:0000313" key="8">
    <source>
        <dbReference type="Proteomes" id="UP000192656"/>
    </source>
</evidence>
<dbReference type="EMBL" id="FWXR01000001">
    <property type="protein sequence ID" value="SMC36670.1"/>
    <property type="molecule type" value="Genomic_DNA"/>
</dbReference>
<dbReference type="STRING" id="937218.SAMN06297251_101408"/>
<keyword evidence="2" id="KW-0472">Membrane</keyword>
<evidence type="ECO:0000256" key="2">
    <source>
        <dbReference type="ARBA" id="ARBA00023136"/>
    </source>
</evidence>
<keyword evidence="3" id="KW-0564">Palmitate</keyword>
<feature type="signal peptide" evidence="5">
    <location>
        <begin position="1"/>
        <end position="31"/>
    </location>
</feature>
<proteinExistence type="predicted"/>
<sequence length="133" mass="14763">MRRLYFRRWTPVRCLSVVGAMLVAIGGTPHAHSETVSLDLDGPVDRQSVAYECRASADAQPTSLSVEYLNMPTNNLAILPVEGSPRLFVSTLSASGAKYVSGEWVWWTKGPRGDLYSERRKESSETTVCRVTR</sequence>
<evidence type="ECO:0000256" key="5">
    <source>
        <dbReference type="SAM" id="SignalP"/>
    </source>
</evidence>
<organism evidence="7 8">
    <name type="scientific">Fulvimarina manganoxydans</name>
    <dbReference type="NCBI Taxonomy" id="937218"/>
    <lineage>
        <taxon>Bacteria</taxon>
        <taxon>Pseudomonadati</taxon>
        <taxon>Pseudomonadota</taxon>
        <taxon>Alphaproteobacteria</taxon>
        <taxon>Hyphomicrobiales</taxon>
        <taxon>Aurantimonadaceae</taxon>
        <taxon>Fulvimarina</taxon>
    </lineage>
</organism>
<reference evidence="7 8" key="1">
    <citation type="submission" date="2017-04" db="EMBL/GenBank/DDBJ databases">
        <authorList>
            <person name="Afonso C.L."/>
            <person name="Miller P.J."/>
            <person name="Scott M.A."/>
            <person name="Spackman E."/>
            <person name="Goraichik I."/>
            <person name="Dimitrov K.M."/>
            <person name="Suarez D.L."/>
            <person name="Swayne D.E."/>
        </authorList>
    </citation>
    <scope>NUCLEOTIDE SEQUENCE [LARGE SCALE GENOMIC DNA]</scope>
    <source>
        <strain evidence="7 8">CGMCC 1.10972</strain>
    </source>
</reference>